<dbReference type="Proteomes" id="UP000317944">
    <property type="component" value="Unassembled WGS sequence"/>
</dbReference>
<evidence type="ECO:0000313" key="4">
    <source>
        <dbReference type="EMBL" id="TQR39672.1"/>
    </source>
</evidence>
<name>A0A544V0N8_LYSSH</name>
<evidence type="ECO:0000256" key="3">
    <source>
        <dbReference type="ARBA" id="ARBA00023002"/>
    </source>
</evidence>
<dbReference type="Pfam" id="PF02571">
    <property type="entry name" value="CbiJ"/>
    <property type="match status" value="1"/>
</dbReference>
<protein>
    <submittedName>
        <fullName evidence="4">Precorrin-6A reductase</fullName>
        <ecNumber evidence="4">1.3.1.54</ecNumber>
    </submittedName>
</protein>
<evidence type="ECO:0000313" key="5">
    <source>
        <dbReference type="Proteomes" id="UP000317944"/>
    </source>
</evidence>
<gene>
    <name evidence="4" type="primary">cobK</name>
    <name evidence="4" type="ORF">C7Y47_01155</name>
</gene>
<evidence type="ECO:0000256" key="2">
    <source>
        <dbReference type="ARBA" id="ARBA00022573"/>
    </source>
</evidence>
<dbReference type="GO" id="GO:0016994">
    <property type="term" value="F:precorrin-6A reductase activity"/>
    <property type="evidence" value="ECO:0007669"/>
    <property type="project" value="UniProtKB-EC"/>
</dbReference>
<dbReference type="PANTHER" id="PTHR36925:SF1">
    <property type="entry name" value="COBALT-PRECORRIN-6A REDUCTASE"/>
    <property type="match status" value="1"/>
</dbReference>
<dbReference type="PROSITE" id="PS51014">
    <property type="entry name" value="COBK_CBIJ"/>
    <property type="match status" value="1"/>
</dbReference>
<keyword evidence="2" id="KW-0169">Cobalamin biosynthesis</keyword>
<dbReference type="EMBL" id="SADV01000001">
    <property type="protein sequence ID" value="TQR39672.1"/>
    <property type="molecule type" value="Genomic_DNA"/>
</dbReference>
<reference evidence="4 5" key="1">
    <citation type="submission" date="2018-03" db="EMBL/GenBank/DDBJ databases">
        <title>Aerobic endospore-forming bacteria genome sequencing and assembly.</title>
        <authorList>
            <person name="Cavalcante D.A."/>
            <person name="Driks A."/>
            <person name="Putonti C."/>
            <person name="De-Souza M.T."/>
        </authorList>
    </citation>
    <scope>NUCLEOTIDE SEQUENCE [LARGE SCALE GENOMIC DNA]</scope>
    <source>
        <strain evidence="4 5">SDF0037</strain>
    </source>
</reference>
<organism evidence="4 5">
    <name type="scientific">Lysinibacillus sphaericus</name>
    <name type="common">Bacillus sphaericus</name>
    <dbReference type="NCBI Taxonomy" id="1421"/>
    <lineage>
        <taxon>Bacteria</taxon>
        <taxon>Bacillati</taxon>
        <taxon>Bacillota</taxon>
        <taxon>Bacilli</taxon>
        <taxon>Bacillales</taxon>
        <taxon>Bacillaceae</taxon>
        <taxon>Lysinibacillus</taxon>
    </lineage>
</organism>
<dbReference type="EC" id="1.3.1.54" evidence="4"/>
<accession>A0A544V0N8</accession>
<comment type="pathway">
    <text evidence="1">Cofactor biosynthesis; adenosylcobalamin biosynthesis.</text>
</comment>
<dbReference type="UniPathway" id="UPA00148"/>
<proteinExistence type="predicted"/>
<dbReference type="NCBIfam" id="TIGR00715">
    <property type="entry name" value="precor6x_red"/>
    <property type="match status" value="1"/>
</dbReference>
<comment type="caution">
    <text evidence="4">The sequence shown here is derived from an EMBL/GenBank/DDBJ whole genome shotgun (WGS) entry which is preliminary data.</text>
</comment>
<dbReference type="PANTHER" id="PTHR36925">
    <property type="entry name" value="COBALT-PRECORRIN-6A REDUCTASE"/>
    <property type="match status" value="1"/>
</dbReference>
<dbReference type="RefSeq" id="WP_142507091.1">
    <property type="nucleotide sequence ID" value="NZ_SADV01000001.1"/>
</dbReference>
<dbReference type="OrthoDB" id="9780707at2"/>
<keyword evidence="3 4" id="KW-0560">Oxidoreductase</keyword>
<sequence>MIFMLAGTSDARNLALEIQSAGYAVTATVVTESAASSLAEVGLPHLIGRLTAAEMATIITERGYRLVVDASHPFAEEASKNAMVAAEQANVPYIRYERAHEHYADPLITIVKDYDEAAHLAAEKRGVIMLTTGSKTLATFTKVLHGLENTRVIARMLPRLDNMEKCEALGVAQRDIVAIQGPFSKELNEALFRQYDVTLMITKESGKVGSVDEKLEAALACGIETILIARPNIKYGQQYSTFEDVLQAVQNTL</sequence>
<evidence type="ECO:0000256" key="1">
    <source>
        <dbReference type="ARBA" id="ARBA00004953"/>
    </source>
</evidence>
<dbReference type="InterPro" id="IPR003723">
    <property type="entry name" value="Precorrin-6x_reduct"/>
</dbReference>
<dbReference type="GO" id="GO:0009236">
    <property type="term" value="P:cobalamin biosynthetic process"/>
    <property type="evidence" value="ECO:0007669"/>
    <property type="project" value="UniProtKB-UniPathway"/>
</dbReference>
<dbReference type="AlphaFoldDB" id="A0A544V0N8"/>